<protein>
    <submittedName>
        <fullName evidence="3">Helix-turn-helix domain-containing protein</fullName>
    </submittedName>
</protein>
<organism evidence="3 4">
    <name type="scientific">Anthropogastromicrobium aceti</name>
    <dbReference type="NCBI Taxonomy" id="2981768"/>
    <lineage>
        <taxon>Bacteria</taxon>
        <taxon>Bacillati</taxon>
        <taxon>Bacillota</taxon>
        <taxon>Clostridia</taxon>
        <taxon>Lachnospirales</taxon>
        <taxon>Lachnospiraceae</taxon>
        <taxon>Anthropogastromicrobium</taxon>
    </lineage>
</organism>
<dbReference type="EMBL" id="JAJEQN010000024">
    <property type="protein sequence ID" value="MCC2221967.1"/>
    <property type="molecule type" value="Genomic_DNA"/>
</dbReference>
<dbReference type="PROSITE" id="PS50943">
    <property type="entry name" value="HTH_CROC1"/>
    <property type="match status" value="1"/>
</dbReference>
<proteinExistence type="predicted"/>
<dbReference type="Gene3D" id="2.60.120.10">
    <property type="entry name" value="Jelly Rolls"/>
    <property type="match status" value="1"/>
</dbReference>
<accession>A0AAE3JDN3</accession>
<evidence type="ECO:0000259" key="2">
    <source>
        <dbReference type="PROSITE" id="PS50943"/>
    </source>
</evidence>
<dbReference type="Pfam" id="PF07883">
    <property type="entry name" value="Cupin_2"/>
    <property type="match status" value="1"/>
</dbReference>
<dbReference type="Proteomes" id="UP001198200">
    <property type="component" value="Unassembled WGS sequence"/>
</dbReference>
<dbReference type="Gene3D" id="1.10.260.40">
    <property type="entry name" value="lambda repressor-like DNA-binding domains"/>
    <property type="match status" value="1"/>
</dbReference>
<dbReference type="RefSeq" id="WP_227101615.1">
    <property type="nucleotide sequence ID" value="NZ_JAJEQN010000024.1"/>
</dbReference>
<gene>
    <name evidence="3" type="ORF">LKD48_10025</name>
</gene>
<dbReference type="Pfam" id="PF01381">
    <property type="entry name" value="HTH_3"/>
    <property type="match status" value="1"/>
</dbReference>
<comment type="caution">
    <text evidence="3">The sequence shown here is derived from an EMBL/GenBank/DDBJ whole genome shotgun (WGS) entry which is preliminary data.</text>
</comment>
<dbReference type="GO" id="GO:0003700">
    <property type="term" value="F:DNA-binding transcription factor activity"/>
    <property type="evidence" value="ECO:0007669"/>
    <property type="project" value="TreeGrafter"/>
</dbReference>
<dbReference type="CDD" id="cd00093">
    <property type="entry name" value="HTH_XRE"/>
    <property type="match status" value="1"/>
</dbReference>
<feature type="domain" description="HTH cro/C1-type" evidence="2">
    <location>
        <begin position="7"/>
        <end position="61"/>
    </location>
</feature>
<dbReference type="InterPro" id="IPR014710">
    <property type="entry name" value="RmlC-like_jellyroll"/>
</dbReference>
<name>A0AAE3JDN3_9FIRM</name>
<dbReference type="InterPro" id="IPR010982">
    <property type="entry name" value="Lambda_DNA-bd_dom_sf"/>
</dbReference>
<dbReference type="AlphaFoldDB" id="A0AAE3JDN3"/>
<dbReference type="GO" id="GO:0003677">
    <property type="term" value="F:DNA binding"/>
    <property type="evidence" value="ECO:0007669"/>
    <property type="project" value="UniProtKB-KW"/>
</dbReference>
<dbReference type="InterPro" id="IPR001387">
    <property type="entry name" value="Cro/C1-type_HTH"/>
</dbReference>
<evidence type="ECO:0000313" key="4">
    <source>
        <dbReference type="Proteomes" id="UP001198200"/>
    </source>
</evidence>
<dbReference type="SMART" id="SM00530">
    <property type="entry name" value="HTH_XRE"/>
    <property type="match status" value="1"/>
</dbReference>
<dbReference type="GO" id="GO:0005829">
    <property type="term" value="C:cytosol"/>
    <property type="evidence" value="ECO:0007669"/>
    <property type="project" value="TreeGrafter"/>
</dbReference>
<keyword evidence="1" id="KW-0238">DNA-binding</keyword>
<sequence length="177" mass="20032">MEIGQRIKQLRVMKGLTQEELADRAELSKGFISQVERDLTSPSIATLMDILQCLGVSVSEFFTEEPEEQIVFTKEDYFIKKDEENENTIEWIVPNAQKNQMEPILLKLEPGGSTDPDNPHEGEEFGYVLNGAVTIHLGNKVYRAKKGETFYYVSGKQHYLTSKVGATVLWISSPPTF</sequence>
<evidence type="ECO:0000313" key="3">
    <source>
        <dbReference type="EMBL" id="MCC2221967.1"/>
    </source>
</evidence>
<dbReference type="PANTHER" id="PTHR46797">
    <property type="entry name" value="HTH-TYPE TRANSCRIPTIONAL REGULATOR"/>
    <property type="match status" value="1"/>
</dbReference>
<dbReference type="SUPFAM" id="SSF47413">
    <property type="entry name" value="lambda repressor-like DNA-binding domains"/>
    <property type="match status" value="1"/>
</dbReference>
<dbReference type="InterPro" id="IPR050807">
    <property type="entry name" value="TransReg_Diox_bact_type"/>
</dbReference>
<dbReference type="SUPFAM" id="SSF51182">
    <property type="entry name" value="RmlC-like cupins"/>
    <property type="match status" value="1"/>
</dbReference>
<dbReference type="InterPro" id="IPR013096">
    <property type="entry name" value="Cupin_2"/>
</dbReference>
<keyword evidence="4" id="KW-1185">Reference proteome</keyword>
<dbReference type="InterPro" id="IPR011051">
    <property type="entry name" value="RmlC_Cupin_sf"/>
</dbReference>
<evidence type="ECO:0000256" key="1">
    <source>
        <dbReference type="ARBA" id="ARBA00023125"/>
    </source>
</evidence>
<reference evidence="3 4" key="1">
    <citation type="submission" date="2021-10" db="EMBL/GenBank/DDBJ databases">
        <title>Anaerobic single-cell dispensing facilitates the cultivation of human gut bacteria.</title>
        <authorList>
            <person name="Afrizal A."/>
        </authorList>
    </citation>
    <scope>NUCLEOTIDE SEQUENCE [LARGE SCALE GENOMIC DNA]</scope>
    <source>
        <strain evidence="3 4">CLA-AA-H224</strain>
    </source>
</reference>
<dbReference type="PANTHER" id="PTHR46797:SF2">
    <property type="entry name" value="TRANSCRIPTIONAL REGULATOR"/>
    <property type="match status" value="1"/>
</dbReference>
<dbReference type="CDD" id="cd02209">
    <property type="entry name" value="cupin_XRE_C"/>
    <property type="match status" value="1"/>
</dbReference>